<feature type="region of interest" description="Disordered" evidence="5">
    <location>
        <begin position="1545"/>
        <end position="1564"/>
    </location>
</feature>
<organism evidence="9 10">
    <name type="scientific">Mortierella polycephala</name>
    <dbReference type="NCBI Taxonomy" id="41804"/>
    <lineage>
        <taxon>Eukaryota</taxon>
        <taxon>Fungi</taxon>
        <taxon>Fungi incertae sedis</taxon>
        <taxon>Mucoromycota</taxon>
        <taxon>Mortierellomycotina</taxon>
        <taxon>Mortierellomycetes</taxon>
        <taxon>Mortierellales</taxon>
        <taxon>Mortierellaceae</taxon>
        <taxon>Mortierella</taxon>
    </lineage>
</organism>
<feature type="compositionally biased region" description="Polar residues" evidence="5">
    <location>
        <begin position="1661"/>
        <end position="1674"/>
    </location>
</feature>
<feature type="region of interest" description="Disordered" evidence="5">
    <location>
        <begin position="589"/>
        <end position="619"/>
    </location>
</feature>
<feature type="domain" description="Ras-GEF" evidence="7">
    <location>
        <begin position="1384"/>
        <end position="1627"/>
    </location>
</feature>
<feature type="compositionally biased region" description="Polar residues" evidence="5">
    <location>
        <begin position="899"/>
        <end position="917"/>
    </location>
</feature>
<feature type="compositionally biased region" description="Basic and acidic residues" evidence="5">
    <location>
        <begin position="875"/>
        <end position="887"/>
    </location>
</feature>
<feature type="region of interest" description="Disordered" evidence="5">
    <location>
        <begin position="726"/>
        <end position="1126"/>
    </location>
</feature>
<keyword evidence="2 3" id="KW-0344">Guanine-nucleotide releasing factor</keyword>
<dbReference type="InterPro" id="IPR000651">
    <property type="entry name" value="Ras-like_Gua-exchang_fac_N"/>
</dbReference>
<dbReference type="GO" id="GO:0007265">
    <property type="term" value="P:Ras protein signal transduction"/>
    <property type="evidence" value="ECO:0007669"/>
    <property type="project" value="TreeGrafter"/>
</dbReference>
<dbReference type="SUPFAM" id="SSF48366">
    <property type="entry name" value="Ras GEF"/>
    <property type="match status" value="1"/>
</dbReference>
<gene>
    <name evidence="9" type="ORF">BG011_004654</name>
</gene>
<evidence type="ECO:0000256" key="1">
    <source>
        <dbReference type="ARBA" id="ARBA00022443"/>
    </source>
</evidence>
<dbReference type="InterPro" id="IPR001895">
    <property type="entry name" value="RASGEF_cat_dom"/>
</dbReference>
<dbReference type="InterPro" id="IPR001452">
    <property type="entry name" value="SH3_domain"/>
</dbReference>
<dbReference type="PROSITE" id="PS50002">
    <property type="entry name" value="SH3"/>
    <property type="match status" value="1"/>
</dbReference>
<feature type="compositionally biased region" description="Low complexity" evidence="5">
    <location>
        <begin position="1077"/>
        <end position="1088"/>
    </location>
</feature>
<dbReference type="Gene3D" id="1.10.840.10">
    <property type="entry name" value="Ras guanine-nucleotide exchange factors catalytic domain"/>
    <property type="match status" value="1"/>
</dbReference>
<dbReference type="CDD" id="cd06224">
    <property type="entry name" value="REM"/>
    <property type="match status" value="1"/>
</dbReference>
<evidence type="ECO:0000259" key="6">
    <source>
        <dbReference type="PROSITE" id="PS50002"/>
    </source>
</evidence>
<feature type="compositionally biased region" description="Low complexity" evidence="5">
    <location>
        <begin position="837"/>
        <end position="854"/>
    </location>
</feature>
<dbReference type="SMART" id="SM00229">
    <property type="entry name" value="RasGEFN"/>
    <property type="match status" value="1"/>
</dbReference>
<feature type="compositionally biased region" description="Basic and acidic residues" evidence="5">
    <location>
        <begin position="921"/>
        <end position="957"/>
    </location>
</feature>
<evidence type="ECO:0000256" key="5">
    <source>
        <dbReference type="SAM" id="MobiDB-lite"/>
    </source>
</evidence>
<feature type="compositionally biased region" description="Basic and acidic residues" evidence="5">
    <location>
        <begin position="674"/>
        <end position="697"/>
    </location>
</feature>
<keyword evidence="10" id="KW-1185">Reference proteome</keyword>
<reference evidence="9" key="1">
    <citation type="journal article" date="2020" name="Fungal Divers.">
        <title>Resolving the Mortierellaceae phylogeny through synthesis of multi-gene phylogenetics and phylogenomics.</title>
        <authorList>
            <person name="Vandepol N."/>
            <person name="Liber J."/>
            <person name="Desiro A."/>
            <person name="Na H."/>
            <person name="Kennedy M."/>
            <person name="Barry K."/>
            <person name="Grigoriev I.V."/>
            <person name="Miller A.N."/>
            <person name="O'Donnell K."/>
            <person name="Stajich J.E."/>
            <person name="Bonito G."/>
        </authorList>
    </citation>
    <scope>NUCLEOTIDE SEQUENCE</scope>
    <source>
        <strain evidence="9">KOD948</strain>
    </source>
</reference>
<dbReference type="PANTHER" id="PTHR23113">
    <property type="entry name" value="GUANINE NUCLEOTIDE EXCHANGE FACTOR"/>
    <property type="match status" value="1"/>
</dbReference>
<dbReference type="GO" id="GO:0005886">
    <property type="term" value="C:plasma membrane"/>
    <property type="evidence" value="ECO:0007669"/>
    <property type="project" value="TreeGrafter"/>
</dbReference>
<dbReference type="InterPro" id="IPR036964">
    <property type="entry name" value="RASGEF_cat_dom_sf"/>
</dbReference>
<dbReference type="InterPro" id="IPR023578">
    <property type="entry name" value="Ras_GEF_dom_sf"/>
</dbReference>
<feature type="domain" description="N-terminal Ras-GEF" evidence="8">
    <location>
        <begin position="1145"/>
        <end position="1275"/>
    </location>
</feature>
<evidence type="ECO:0000313" key="9">
    <source>
        <dbReference type="EMBL" id="KAG0256256.1"/>
    </source>
</evidence>
<feature type="region of interest" description="Disordered" evidence="5">
    <location>
        <begin position="547"/>
        <end position="577"/>
    </location>
</feature>
<comment type="caution">
    <text evidence="9">The sequence shown here is derived from an EMBL/GenBank/DDBJ whole genome shotgun (WGS) entry which is preliminary data.</text>
</comment>
<dbReference type="SMART" id="SM00147">
    <property type="entry name" value="RasGEF"/>
    <property type="match status" value="1"/>
</dbReference>
<dbReference type="Pfam" id="PF00618">
    <property type="entry name" value="RasGEF_N"/>
    <property type="match status" value="1"/>
</dbReference>
<feature type="compositionally biased region" description="Polar residues" evidence="5">
    <location>
        <begin position="792"/>
        <end position="809"/>
    </location>
</feature>
<evidence type="ECO:0000256" key="2">
    <source>
        <dbReference type="ARBA" id="ARBA00022658"/>
    </source>
</evidence>
<dbReference type="PANTHER" id="PTHR23113:SF354">
    <property type="entry name" value="BUD SITE SELECTION PROTEIN 5"/>
    <property type="match status" value="1"/>
</dbReference>
<dbReference type="SUPFAM" id="SSF50044">
    <property type="entry name" value="SH3-domain"/>
    <property type="match status" value="1"/>
</dbReference>
<dbReference type="SMART" id="SM00326">
    <property type="entry name" value="SH3"/>
    <property type="match status" value="1"/>
</dbReference>
<evidence type="ECO:0000259" key="7">
    <source>
        <dbReference type="PROSITE" id="PS50009"/>
    </source>
</evidence>
<dbReference type="GO" id="GO:0005085">
    <property type="term" value="F:guanyl-nucleotide exchange factor activity"/>
    <property type="evidence" value="ECO:0007669"/>
    <property type="project" value="UniProtKB-KW"/>
</dbReference>
<proteinExistence type="predicted"/>
<feature type="compositionally biased region" description="Low complexity" evidence="5">
    <location>
        <begin position="765"/>
        <end position="777"/>
    </location>
</feature>
<dbReference type="Gene3D" id="1.20.870.10">
    <property type="entry name" value="Son of sevenless (SoS) protein Chain: S domain 1"/>
    <property type="match status" value="1"/>
</dbReference>
<evidence type="ECO:0000313" key="10">
    <source>
        <dbReference type="Proteomes" id="UP000726737"/>
    </source>
</evidence>
<dbReference type="PROSITE" id="PS50212">
    <property type="entry name" value="RASGEF_NTER"/>
    <property type="match status" value="1"/>
</dbReference>
<evidence type="ECO:0000259" key="8">
    <source>
        <dbReference type="PROSITE" id="PS50212"/>
    </source>
</evidence>
<dbReference type="InterPro" id="IPR008937">
    <property type="entry name" value="Ras-like_GEF"/>
</dbReference>
<dbReference type="InterPro" id="IPR036028">
    <property type="entry name" value="SH3-like_dom_sf"/>
</dbReference>
<feature type="compositionally biased region" description="Polar residues" evidence="5">
    <location>
        <begin position="729"/>
        <end position="741"/>
    </location>
</feature>
<feature type="compositionally biased region" description="Polar residues" evidence="5">
    <location>
        <begin position="994"/>
        <end position="1007"/>
    </location>
</feature>
<feature type="region of interest" description="Disordered" evidence="5">
    <location>
        <begin position="330"/>
        <end position="349"/>
    </location>
</feature>
<feature type="compositionally biased region" description="Gly residues" evidence="5">
    <location>
        <begin position="1635"/>
        <end position="1647"/>
    </location>
</feature>
<feature type="compositionally biased region" description="Low complexity" evidence="5">
    <location>
        <begin position="1554"/>
        <end position="1564"/>
    </location>
</feature>
<feature type="compositionally biased region" description="Basic and acidic residues" evidence="5">
    <location>
        <begin position="982"/>
        <end position="993"/>
    </location>
</feature>
<feature type="domain" description="SH3" evidence="6">
    <location>
        <begin position="16"/>
        <end position="75"/>
    </location>
</feature>
<evidence type="ECO:0000256" key="3">
    <source>
        <dbReference type="PROSITE-ProRule" id="PRU00168"/>
    </source>
</evidence>
<dbReference type="Pfam" id="PF00617">
    <property type="entry name" value="RasGEF"/>
    <property type="match status" value="1"/>
</dbReference>
<dbReference type="Gene3D" id="2.30.30.40">
    <property type="entry name" value="SH3 Domains"/>
    <property type="match status" value="1"/>
</dbReference>
<keyword evidence="1 4" id="KW-0728">SH3 domain</keyword>
<feature type="region of interest" description="Disordered" evidence="5">
    <location>
        <begin position="646"/>
        <end position="702"/>
    </location>
</feature>
<sequence length="1691" mass="187697">MGGGNDSYMSSNPEFEGDFIVRALHEYHTDSRGHLSFAQFQYIKVKHCEESGWWLGESENSCGWFPSNRVERVAAVYETEITSEDYDQIRTGLDGVETQFLGEPVSETLLDNTHDYPSALGRTRAGQLAFPPSQLSVPQVSYGPDSSSTDMENDMFYHHTISSTTSLNNSDTSYAYSDFVAEVTLYVNELRDATTNGLIDRYQPIVANIISCVKALLIFTNTIAKESEVLQNYPDLARSRRVILRALGKLYSKCRVANGSQALTTMKQRQFAVEKLSVFSGQVLGGITDFATRAREIGLRIKAENSPEPSNGSRELDMVLMASGEVERNNSLNYSSSHGRPRRRVSRANSAKGFKSFNAVRQWRTEQLQKHTAARKAIEYLLAEYMECLNGGNSLVGMEDVLKMTIQAGQAIQIFLVSNEEMKSRTNTKEDEDHATNRVLLSATLGELFGYIQILESAPSAKNQPTEIILNKFMSLSSIMLRCLVDLEIQPKTAQSSRDQEQSSRKGSISLDEEYETDSVSPAPPEASETVASIDVADKSLECESTAATSVEDYDVPSRVTTPRNTALARSKHTSSVGQVVPLNRKFISHNSLNDRNKRQTGSSQPPLGDNQCPNPEATYSEAHDLERNPPVDSYRSNHDSAVVITSAKTTPHHSLVNARKRSSPSISVVDEEPWGHKEPMARERSQDQRHEKEKPQGDMGGAIKDAERKITAIFMLPTTERSMLTEESVVTTSANEQHPLSRNAAYDQDTMAPPTPTLRPQFASESSKPASSISRSPRMRASDSNGRHSRTSGNRQGAVSRNGQTRPSADTERPMAEDSGIIGLGVSVPTGTRPRNSSSASNSGQGSASGSASIPRAPGMARARSPIPPSPRLESTRRMPRSDNSIHPHSPNLGPESRPTSRAGSNTTNLNPSSIPGSRRGSEHSIRSDMSGRRKSNDNHSLRENDARHHNSDRRPSSSLSGPRRNSRNLIPASPSIGRSEQSRARQDDRTSRPSTPTASHIQTFQDGPGLRRPSKNYHRESIYSNVSVATDSSRHSRSGQPTSPSLRARNHNQDVGGKGRHSSDNSSVTSERSLQQPHQQQQTQQTRGGPNLPSYRPRPNRVGQAKVRTSSELKQEAAGTAASTTTPWFLENDYEPDEVLYNDNGTLVAATLDAYIEMLTSHKNAPDAAFVMTFFTTFRLYVDPVELTNLLIKRFVMPHPELSDFDRLIWAQQKQERVQKRVHLAFKTWLESYWVTEKDRSAFRPIMEFVTHEMTEALPGPAGRLLDTLNQWVTKRQSLVLHIHSQTINKARSYDRINQIAQEHNSGGSESNSSNSKPFATVKDRSANALRNATSSRRGIVGFGSGDSSQSRGPPVPLVNKALLNALSNEQMLTKIPVTDIKAIELARQLTIMVGKLYYDIPYLELLVKEHPKCSAMVQVSNKITIWVTDTIVDEQDVKKRIGVVKHWIEVGEECLKLNNFDTLTAISSAIESTPVRRLYNTWEGINKAYFERAMQLNKVISSNHNYKDYKARLKTVTAPCIPFLGRYFTVISFIEDGNSIYKDPNPPPVPGTSSTSPTPTLASNRKLLRFGRFYQLAKAVQEFRDFQGVYELLEVPRLRDYILKCMENLDHDRNYRKSLAIEPRRPAPATPGGNGYGMAGGNGGHRSSSGGKGLFYNGISNSEMNGNSMPTKLNKLSFFRKSTRNDRS</sequence>
<dbReference type="EMBL" id="JAAAJA010000308">
    <property type="protein sequence ID" value="KAG0256256.1"/>
    <property type="molecule type" value="Genomic_DNA"/>
</dbReference>
<dbReference type="OrthoDB" id="28357at2759"/>
<feature type="compositionally biased region" description="Polar residues" evidence="5">
    <location>
        <begin position="1066"/>
        <end position="1076"/>
    </location>
</feature>
<dbReference type="PROSITE" id="PS50009">
    <property type="entry name" value="RASGEF_CAT"/>
    <property type="match status" value="1"/>
</dbReference>
<evidence type="ECO:0000256" key="4">
    <source>
        <dbReference type="PROSITE-ProRule" id="PRU00192"/>
    </source>
</evidence>
<protein>
    <recommendedName>
        <fullName evidence="11">Ras GEF</fullName>
    </recommendedName>
</protein>
<evidence type="ECO:0008006" key="11">
    <source>
        <dbReference type="Google" id="ProtNLM"/>
    </source>
</evidence>
<dbReference type="Proteomes" id="UP000726737">
    <property type="component" value="Unassembled WGS sequence"/>
</dbReference>
<accession>A0A9P6PXQ8</accession>
<feature type="compositionally biased region" description="Polar residues" evidence="5">
    <location>
        <begin position="1024"/>
        <end position="1033"/>
    </location>
</feature>
<feature type="region of interest" description="Disordered" evidence="5">
    <location>
        <begin position="492"/>
        <end position="530"/>
    </location>
</feature>
<feature type="region of interest" description="Disordered" evidence="5">
    <location>
        <begin position="1625"/>
        <end position="1691"/>
    </location>
</feature>
<feature type="compositionally biased region" description="Low complexity" evidence="5">
    <location>
        <begin position="958"/>
        <end position="971"/>
    </location>
</feature>
<name>A0A9P6PXQ8_9FUNG</name>